<comment type="caution">
    <text evidence="1">The sequence shown here is derived from an EMBL/GenBank/DDBJ whole genome shotgun (WGS) entry which is preliminary data.</text>
</comment>
<proteinExistence type="predicted"/>
<sequence>MLVRRWGAGFSEFSAARTLIACNTKLASPEVYHAKNVQHQAAAFPGHLETPIANFGVKV</sequence>
<dbReference type="Proteomes" id="UP000192277">
    <property type="component" value="Unassembled WGS sequence"/>
</dbReference>
<evidence type="ECO:0000313" key="1">
    <source>
        <dbReference type="EMBL" id="OQP55116.1"/>
    </source>
</evidence>
<protein>
    <submittedName>
        <fullName evidence="1">Uncharacterized protein</fullName>
    </submittedName>
</protein>
<organism evidence="1 2">
    <name type="scientific">Niastella koreensis</name>
    <dbReference type="NCBI Taxonomy" id="354356"/>
    <lineage>
        <taxon>Bacteria</taxon>
        <taxon>Pseudomonadati</taxon>
        <taxon>Bacteroidota</taxon>
        <taxon>Chitinophagia</taxon>
        <taxon>Chitinophagales</taxon>
        <taxon>Chitinophagaceae</taxon>
        <taxon>Niastella</taxon>
    </lineage>
</organism>
<gene>
    <name evidence="1" type="ORF">A4D02_02010</name>
</gene>
<reference evidence="1 2" key="1">
    <citation type="submission" date="2016-04" db="EMBL/GenBank/DDBJ databases">
        <authorList>
            <person name="Chen L."/>
            <person name="Zhuang W."/>
            <person name="Wang G."/>
        </authorList>
    </citation>
    <scope>NUCLEOTIDE SEQUENCE [LARGE SCALE GENOMIC DNA]</scope>
    <source>
        <strain evidence="2">GR20</strain>
    </source>
</reference>
<accession>A0ABX3P5X3</accession>
<name>A0ABX3P5X3_9BACT</name>
<dbReference type="EMBL" id="LWBO01000001">
    <property type="protein sequence ID" value="OQP55116.1"/>
    <property type="molecule type" value="Genomic_DNA"/>
</dbReference>
<keyword evidence="2" id="KW-1185">Reference proteome</keyword>
<evidence type="ECO:0000313" key="2">
    <source>
        <dbReference type="Proteomes" id="UP000192277"/>
    </source>
</evidence>